<comment type="caution">
    <text evidence="1">The sequence shown here is derived from an EMBL/GenBank/DDBJ whole genome shotgun (WGS) entry which is preliminary data.</text>
</comment>
<keyword evidence="2" id="KW-1185">Reference proteome</keyword>
<dbReference type="Proteomes" id="UP000051863">
    <property type="component" value="Unassembled WGS sequence"/>
</dbReference>
<evidence type="ECO:0000313" key="1">
    <source>
        <dbReference type="EMBL" id="KRG63827.1"/>
    </source>
</evidence>
<protein>
    <submittedName>
        <fullName evidence="1">Uncharacterized protein</fullName>
    </submittedName>
</protein>
<name>A0A0R0CER6_9GAMM</name>
<dbReference type="EMBL" id="LDJJ01000069">
    <property type="protein sequence ID" value="KRG63827.1"/>
    <property type="molecule type" value="Genomic_DNA"/>
</dbReference>
<evidence type="ECO:0000313" key="2">
    <source>
        <dbReference type="Proteomes" id="UP000051863"/>
    </source>
</evidence>
<gene>
    <name evidence="1" type="ORF">ABB27_17275</name>
</gene>
<dbReference type="AlphaFoldDB" id="A0A0R0CER6"/>
<sequence length="142" mass="15552">MLMEASVTVDPKSGSISIGRLLITAQLKVSDLSEAFSIEPERPVVVLGKPIPCQFAVMQIMDNDQSMRVELRFENKILVSCFFTFPSAAPDDEARICSQWLSDQLGFGGSLACFSWGSAGVASDRSGNSHVFLHNKNNSWVH</sequence>
<reference evidence="1 2" key="1">
    <citation type="submission" date="2015-05" db="EMBL/GenBank/DDBJ databases">
        <title>Genome sequencing and analysis of members of genus Stenotrophomonas.</title>
        <authorList>
            <person name="Patil P.P."/>
            <person name="Midha S."/>
            <person name="Patil P.B."/>
        </authorList>
    </citation>
    <scope>NUCLEOTIDE SEQUENCE [LARGE SCALE GENOMIC DNA]</scope>
    <source>
        <strain evidence="1 2">DSM 18941</strain>
    </source>
</reference>
<dbReference type="PATRIC" id="fig|405446.3.peg.3344"/>
<accession>A0A0R0CER6</accession>
<proteinExistence type="predicted"/>
<organism evidence="1 2">
    <name type="scientific">Stenotrophomonas terrae</name>
    <dbReference type="NCBI Taxonomy" id="405446"/>
    <lineage>
        <taxon>Bacteria</taxon>
        <taxon>Pseudomonadati</taxon>
        <taxon>Pseudomonadota</taxon>
        <taxon>Gammaproteobacteria</taxon>
        <taxon>Lysobacterales</taxon>
        <taxon>Lysobacteraceae</taxon>
        <taxon>Stenotrophomonas</taxon>
    </lineage>
</organism>